<keyword evidence="5 9" id="KW-1133">Transmembrane helix</keyword>
<name>A0AAD1WVC8_PELCU</name>
<keyword evidence="11" id="KW-1185">Reference proteome</keyword>
<keyword evidence="7 9" id="KW-0472">Membrane</keyword>
<evidence type="ECO:0000256" key="4">
    <source>
        <dbReference type="ARBA" id="ARBA00022824"/>
    </source>
</evidence>
<keyword evidence="4" id="KW-0256">Endoplasmic reticulum</keyword>
<feature type="transmembrane region" description="Helical" evidence="9">
    <location>
        <begin position="31"/>
        <end position="54"/>
    </location>
</feature>
<dbReference type="Proteomes" id="UP001295444">
    <property type="component" value="Chromosome 12"/>
</dbReference>
<feature type="compositionally biased region" description="Basic and acidic residues" evidence="8">
    <location>
        <begin position="265"/>
        <end position="287"/>
    </location>
</feature>
<evidence type="ECO:0000313" key="10">
    <source>
        <dbReference type="EMBL" id="CAH2325112.1"/>
    </source>
</evidence>
<keyword evidence="6" id="KW-0443">Lipid metabolism</keyword>
<evidence type="ECO:0000256" key="6">
    <source>
        <dbReference type="ARBA" id="ARBA00023098"/>
    </source>
</evidence>
<feature type="transmembrane region" description="Helical" evidence="9">
    <location>
        <begin position="232"/>
        <end position="255"/>
    </location>
</feature>
<evidence type="ECO:0000256" key="5">
    <source>
        <dbReference type="ARBA" id="ARBA00022989"/>
    </source>
</evidence>
<dbReference type="EMBL" id="OW240923">
    <property type="protein sequence ID" value="CAH2325112.1"/>
    <property type="molecule type" value="Genomic_DNA"/>
</dbReference>
<sequence length="369" mass="41571">MSQGLSPPALLWLEEICVVMFLRIRRLVLQAGLLVCAVIFLLWVSVFLYGSFYYSYMPTVKFSSPVHYQYSSSCNPPAGILCSFPTANVSLMKNNRDRVLMHGQPYHISMELQLPESIVNQDLGMFMVSMSCYTRGGKEISHTARSAILHYKSPLLRTLETITLLPLLLVGLSEQKQSLEVELYSAYREDSYVPTIGAVIEIQSVRIQIYNAELRVHAHFTGLRYLLYHYPISSAVIGVSSNFVFLSVLVVLSYVQWGLGRTRGQVEERSRASTERRRAESQRRESVQPDDDDTPATETIGQSDTEDPTTTFDIDPYSTGSGGDLSRQTEHRGVRNPLSIHTDVEEFLDADTGLLDDTQNSGLRQRTTH</sequence>
<evidence type="ECO:0000256" key="3">
    <source>
        <dbReference type="ARBA" id="ARBA00022692"/>
    </source>
</evidence>
<comment type="subcellular location">
    <subcellularLocation>
        <location evidence="1">Endoplasmic reticulum membrane</location>
        <topology evidence="1">Multi-pass membrane protein</topology>
    </subcellularLocation>
</comment>
<dbReference type="AlphaFoldDB" id="A0AAD1WVC8"/>
<evidence type="ECO:0000313" key="11">
    <source>
        <dbReference type="Proteomes" id="UP001295444"/>
    </source>
</evidence>
<evidence type="ECO:0000256" key="2">
    <source>
        <dbReference type="ARBA" id="ARBA00022064"/>
    </source>
</evidence>
<evidence type="ECO:0000256" key="8">
    <source>
        <dbReference type="SAM" id="MobiDB-lite"/>
    </source>
</evidence>
<gene>
    <name evidence="10" type="ORF">PECUL_23A031467</name>
</gene>
<protein>
    <recommendedName>
        <fullName evidence="2">Seipin</fullName>
    </recommendedName>
</protein>
<evidence type="ECO:0000256" key="9">
    <source>
        <dbReference type="SAM" id="Phobius"/>
    </source>
</evidence>
<dbReference type="GO" id="GO:0140042">
    <property type="term" value="P:lipid droplet formation"/>
    <property type="evidence" value="ECO:0007669"/>
    <property type="project" value="UniProtKB-ARBA"/>
</dbReference>
<feature type="compositionally biased region" description="Polar residues" evidence="8">
    <location>
        <begin position="296"/>
        <end position="312"/>
    </location>
</feature>
<accession>A0AAD1WVC8</accession>
<evidence type="ECO:0000256" key="1">
    <source>
        <dbReference type="ARBA" id="ARBA00004477"/>
    </source>
</evidence>
<dbReference type="GO" id="GO:0006629">
    <property type="term" value="P:lipid metabolic process"/>
    <property type="evidence" value="ECO:0007669"/>
    <property type="project" value="UniProtKB-KW"/>
</dbReference>
<proteinExistence type="predicted"/>
<dbReference type="CDD" id="cd23995">
    <property type="entry name" value="Seipin_BSCL2_like"/>
    <property type="match status" value="1"/>
</dbReference>
<dbReference type="GO" id="GO:0005789">
    <property type="term" value="C:endoplasmic reticulum membrane"/>
    <property type="evidence" value="ECO:0007669"/>
    <property type="project" value="UniProtKB-SubCell"/>
</dbReference>
<dbReference type="PANTHER" id="PTHR21212:SF0">
    <property type="entry name" value="SEIPIN"/>
    <property type="match status" value="1"/>
</dbReference>
<reference evidence="10" key="1">
    <citation type="submission" date="2022-03" db="EMBL/GenBank/DDBJ databases">
        <authorList>
            <person name="Alioto T."/>
            <person name="Alioto T."/>
            <person name="Gomez Garrido J."/>
        </authorList>
    </citation>
    <scope>NUCLEOTIDE SEQUENCE</scope>
</reference>
<dbReference type="PANTHER" id="PTHR21212">
    <property type="entry name" value="BERNARDINELLI-SEIP CONGENITAL LIPODYSTROPHY 2 HOMOLOG BSCL2 PROTEIN"/>
    <property type="match status" value="1"/>
</dbReference>
<evidence type="ECO:0000256" key="7">
    <source>
        <dbReference type="ARBA" id="ARBA00023136"/>
    </source>
</evidence>
<dbReference type="Pfam" id="PF06775">
    <property type="entry name" value="Seipin"/>
    <property type="match status" value="1"/>
</dbReference>
<keyword evidence="3 9" id="KW-0812">Transmembrane</keyword>
<organism evidence="10 11">
    <name type="scientific">Pelobates cultripes</name>
    <name type="common">Western spadefoot toad</name>
    <dbReference type="NCBI Taxonomy" id="61616"/>
    <lineage>
        <taxon>Eukaryota</taxon>
        <taxon>Metazoa</taxon>
        <taxon>Chordata</taxon>
        <taxon>Craniata</taxon>
        <taxon>Vertebrata</taxon>
        <taxon>Euteleostomi</taxon>
        <taxon>Amphibia</taxon>
        <taxon>Batrachia</taxon>
        <taxon>Anura</taxon>
        <taxon>Pelobatoidea</taxon>
        <taxon>Pelobatidae</taxon>
        <taxon>Pelobates</taxon>
    </lineage>
</organism>
<dbReference type="InterPro" id="IPR009617">
    <property type="entry name" value="Seipin"/>
</dbReference>
<feature type="region of interest" description="Disordered" evidence="8">
    <location>
        <begin position="265"/>
        <end position="338"/>
    </location>
</feature>